<evidence type="ECO:0000313" key="10">
    <source>
        <dbReference type="Xenbase" id="XB-GENE-17342515"/>
    </source>
</evidence>
<dbReference type="PANTHER" id="PTHR15258:SF1">
    <property type="entry name" value="FIBROBLAST GROWTH FACTOR-BINDING PROTEIN 2"/>
    <property type="match status" value="1"/>
</dbReference>
<dbReference type="GeneID" id="108706547"/>
<dbReference type="PaxDb" id="8355-A0A1L8HKV8"/>
<evidence type="ECO:0000256" key="4">
    <source>
        <dbReference type="ARBA" id="ARBA00022729"/>
    </source>
</evidence>
<evidence type="ECO:0000256" key="3">
    <source>
        <dbReference type="ARBA" id="ARBA00022525"/>
    </source>
</evidence>
<protein>
    <submittedName>
        <fullName evidence="9">Fibroblast growth factor-binding protein 2</fullName>
    </submittedName>
</protein>
<dbReference type="AGR" id="Xenbase:XB-GENE-17342515"/>
<keyword evidence="6" id="KW-0340">Growth factor binding</keyword>
<dbReference type="GO" id="GO:0019838">
    <property type="term" value="F:growth factor binding"/>
    <property type="evidence" value="ECO:0000318"/>
    <property type="project" value="GO_Central"/>
</dbReference>
<evidence type="ECO:0000313" key="8">
    <source>
        <dbReference type="Proteomes" id="UP000186698"/>
    </source>
</evidence>
<dbReference type="RefSeq" id="XP_018098551.1">
    <property type="nucleotide sequence ID" value="XM_018243062.2"/>
</dbReference>
<sequence>MTSLQFQDLNLNMKLSVLLSAVAVFCIGTLAQNSESGERLPFQSKGKDACVMSPNGQGEIRLKIECKNQGKSYSCEFAGKPSYCRAYNRDKTGFWKKLSEDLSKVTNPCDAQVIKHSLCPKAPSQSQLRQVHGSPQSDTSKPEVKPPAPQKTTTKKPPVTKKPAAPKKPVEEPENPKAMKVAKERCWWYFQKFCSYMIEIFMS</sequence>
<keyword evidence="4" id="KW-0732">Signal</keyword>
<dbReference type="AlphaFoldDB" id="A0A1L8HKV8"/>
<dbReference type="KEGG" id="xla:108706547"/>
<dbReference type="GO" id="GO:0005576">
    <property type="term" value="C:extracellular region"/>
    <property type="evidence" value="ECO:0007669"/>
    <property type="project" value="UniProtKB-SubCell"/>
</dbReference>
<keyword evidence="8" id="KW-1185">Reference proteome</keyword>
<keyword evidence="3" id="KW-0964">Secreted</keyword>
<evidence type="ECO:0000256" key="2">
    <source>
        <dbReference type="ARBA" id="ARBA00008326"/>
    </source>
</evidence>
<feature type="compositionally biased region" description="Polar residues" evidence="7">
    <location>
        <begin position="123"/>
        <end position="139"/>
    </location>
</feature>
<dbReference type="Pfam" id="PF06473">
    <property type="entry name" value="FGF-BP1"/>
    <property type="match status" value="1"/>
</dbReference>
<comment type="subcellular location">
    <subcellularLocation>
        <location evidence="1">Secreted</location>
    </subcellularLocation>
</comment>
<feature type="region of interest" description="Disordered" evidence="7">
    <location>
        <begin position="121"/>
        <end position="178"/>
    </location>
</feature>
<dbReference type="OrthoDB" id="8941648at2759"/>
<feature type="compositionally biased region" description="Basic and acidic residues" evidence="7">
    <location>
        <begin position="168"/>
        <end position="178"/>
    </location>
</feature>
<keyword evidence="5" id="KW-1015">Disulfide bond</keyword>
<accession>A0A1L8HKV8</accession>
<name>A0A1L8HKV8_XENLA</name>
<evidence type="ECO:0000256" key="6">
    <source>
        <dbReference type="ARBA" id="ARBA00023183"/>
    </source>
</evidence>
<evidence type="ECO:0000256" key="7">
    <source>
        <dbReference type="SAM" id="MobiDB-lite"/>
    </source>
</evidence>
<comment type="similarity">
    <text evidence="2">Belongs to the fibroblast growth factor-binding protein family.</text>
</comment>
<dbReference type="InterPro" id="IPR010510">
    <property type="entry name" value="FGF1-bd"/>
</dbReference>
<dbReference type="Proteomes" id="UP000186698">
    <property type="component" value="Chromosome 1S"/>
</dbReference>
<evidence type="ECO:0000256" key="5">
    <source>
        <dbReference type="ARBA" id="ARBA00023157"/>
    </source>
</evidence>
<dbReference type="Xenbase" id="XB-GENE-17342515">
    <property type="gene designation" value="fgfbp2.S"/>
</dbReference>
<dbReference type="OMA" id="QGKSYWC"/>
<feature type="compositionally biased region" description="Low complexity" evidence="7">
    <location>
        <begin position="150"/>
        <end position="163"/>
    </location>
</feature>
<evidence type="ECO:0000256" key="1">
    <source>
        <dbReference type="ARBA" id="ARBA00004613"/>
    </source>
</evidence>
<evidence type="ECO:0000313" key="9">
    <source>
        <dbReference type="RefSeq" id="XP_018098551.1"/>
    </source>
</evidence>
<organism evidence="8 9">
    <name type="scientific">Xenopus laevis</name>
    <name type="common">African clawed frog</name>
    <dbReference type="NCBI Taxonomy" id="8355"/>
    <lineage>
        <taxon>Eukaryota</taxon>
        <taxon>Metazoa</taxon>
        <taxon>Chordata</taxon>
        <taxon>Craniata</taxon>
        <taxon>Vertebrata</taxon>
        <taxon>Euteleostomi</taxon>
        <taxon>Amphibia</taxon>
        <taxon>Batrachia</taxon>
        <taxon>Anura</taxon>
        <taxon>Pipoidea</taxon>
        <taxon>Pipidae</taxon>
        <taxon>Xenopodinae</taxon>
        <taxon>Xenopus</taxon>
        <taxon>Xenopus</taxon>
    </lineage>
</organism>
<dbReference type="GO" id="GO:0007267">
    <property type="term" value="P:cell-cell signaling"/>
    <property type="evidence" value="ECO:0000318"/>
    <property type="project" value="GO_Central"/>
</dbReference>
<gene>
    <name evidence="9 10" type="primary">fgfbp2.S</name>
</gene>
<dbReference type="CTD" id="108706547"/>
<dbReference type="PANTHER" id="PTHR15258">
    <property type="entry name" value="FGF BINDING PROTEIN-RELATED"/>
    <property type="match status" value="1"/>
</dbReference>
<dbReference type="Bgee" id="108706547">
    <property type="expression patterns" value="Expressed in embryo"/>
</dbReference>
<proteinExistence type="inferred from homology"/>
<reference evidence="9" key="1">
    <citation type="submission" date="2025-08" db="UniProtKB">
        <authorList>
            <consortium name="RefSeq"/>
        </authorList>
    </citation>
    <scope>IDENTIFICATION</scope>
    <source>
        <strain evidence="9">J_2021</strain>
        <tissue evidence="9">Erythrocytes</tissue>
    </source>
</reference>